<evidence type="ECO:0000313" key="1">
    <source>
        <dbReference type="EMBL" id="AET65423.1"/>
    </source>
</evidence>
<evidence type="ECO:0000313" key="2">
    <source>
        <dbReference type="Proteomes" id="UP000005877"/>
    </source>
</evidence>
<dbReference type="GeneID" id="12511240"/>
<keyword evidence="2" id="KW-1185">Reference proteome</keyword>
<dbReference type="STRING" id="1110509.Mhar_2067"/>
<organism evidence="1 2">
    <name type="scientific">Methanothrix harundinacea (strain 6Ac)</name>
    <name type="common">Methanosaeta harundinacea</name>
    <dbReference type="NCBI Taxonomy" id="1110509"/>
    <lineage>
        <taxon>Archaea</taxon>
        <taxon>Methanobacteriati</taxon>
        <taxon>Methanobacteriota</taxon>
        <taxon>Stenosarchaea group</taxon>
        <taxon>Methanomicrobia</taxon>
        <taxon>Methanotrichales</taxon>
        <taxon>Methanotrichaceae</taxon>
        <taxon>Methanothrix</taxon>
    </lineage>
</organism>
<accession>G7WPR1</accession>
<sequence>MMGTWGILALLIASGTGASGGLVTLRLDDGTAENGFRMGGDLGHAVVFEPPAGEWTIKSVGVYGKLEPNRTSDLFVLEIWDGDLNAVSKVTERADSYFGEEFGWAVVDLPDVQVSGPFLVALYEFGGVFVGTDLGPATNKSLLTARNPNRILRWELEGSPQNETEWMIRALGSSPAPEVVSLKVLSGGASPRSPAGMEVELSDPDENLRRATLYLADDESGEVVWSDFRELEGGEATAEFSWPGTAFQVSDPNGTVYPVLPSVVEGVREELQPILARSLPCVLLLDFGETQVPAYAYFGEDGKLNALIDQSGSVHYASRQVLNATAPGADYVGYVAKNVTASRGDTAVAFYKVIAEPGFETLSTEFHELLILSRSPLFNYRVVLEEVEAMAGVYVPIVLAEDEAYNAVWFTGPAEVRII</sequence>
<dbReference type="Proteomes" id="UP000005877">
    <property type="component" value="Chromosome"/>
</dbReference>
<name>G7WPR1_METH6</name>
<reference evidence="1 2" key="1">
    <citation type="journal article" date="2012" name="PLoS ONE">
        <title>The genome characteristics and predicted function of methyl-group oxidation pathway in the obligate aceticlastic methanogens, Methanosaeta spp.</title>
        <authorList>
            <person name="Zhu J."/>
            <person name="Zheng H."/>
            <person name="Ai G."/>
            <person name="Zhang G."/>
            <person name="Liu D."/>
            <person name="Liu X."/>
            <person name="Dong X."/>
        </authorList>
    </citation>
    <scope>NUCLEOTIDE SEQUENCE [LARGE SCALE GENOMIC DNA]</scope>
    <source>
        <strain evidence="1 2">6Ac</strain>
    </source>
</reference>
<proteinExistence type="predicted"/>
<protein>
    <submittedName>
        <fullName evidence="1">Uncharacterized protein</fullName>
    </submittedName>
</protein>
<dbReference type="PATRIC" id="fig|1110509.7.peg.2296"/>
<dbReference type="OrthoDB" id="385039at2157"/>
<dbReference type="EMBL" id="CP003117">
    <property type="protein sequence ID" value="AET65423.1"/>
    <property type="molecule type" value="Genomic_DNA"/>
</dbReference>
<dbReference type="AlphaFoldDB" id="G7WPR1"/>
<dbReference type="KEGG" id="mhi:Mhar_2067"/>
<gene>
    <name evidence="1" type="ordered locus">Mhar_2067</name>
</gene>
<dbReference type="RefSeq" id="WP_014587599.1">
    <property type="nucleotide sequence ID" value="NC_017527.1"/>
</dbReference>
<dbReference type="HOGENOM" id="CLU_654902_0_0_2"/>